<dbReference type="GO" id="GO:0016020">
    <property type="term" value="C:membrane"/>
    <property type="evidence" value="ECO:0007669"/>
    <property type="project" value="InterPro"/>
</dbReference>
<keyword evidence="3" id="KW-0449">Lipoprotein</keyword>
<dbReference type="PRINTS" id="PR01805">
    <property type="entry name" value="VACJLIPOPROT"/>
</dbReference>
<name>A0A2Z4AKQ0_9BACT</name>
<evidence type="ECO:0000313" key="4">
    <source>
        <dbReference type="Proteomes" id="UP000247465"/>
    </source>
</evidence>
<dbReference type="InterPro" id="IPR007428">
    <property type="entry name" value="MlaA"/>
</dbReference>
<dbReference type="PANTHER" id="PTHR30035:SF3">
    <property type="entry name" value="INTERMEMBRANE PHOSPHOLIPID TRANSPORT SYSTEM LIPOPROTEIN MLAA"/>
    <property type="match status" value="1"/>
</dbReference>
<gene>
    <name evidence="3" type="primary">mlaA</name>
    <name evidence="3" type="ORF">DF168_00495</name>
</gene>
<dbReference type="AlphaFoldDB" id="A0A2Z4AKQ0"/>
<dbReference type="Proteomes" id="UP000247465">
    <property type="component" value="Chromosome"/>
</dbReference>
<comment type="similarity">
    <text evidence="1">Belongs to the MlaA family.</text>
</comment>
<evidence type="ECO:0000313" key="3">
    <source>
        <dbReference type="EMBL" id="AWT59310.1"/>
    </source>
</evidence>
<dbReference type="GO" id="GO:0120010">
    <property type="term" value="P:intermembrane phospholipid transfer"/>
    <property type="evidence" value="ECO:0007669"/>
    <property type="project" value="TreeGrafter"/>
</dbReference>
<dbReference type="Pfam" id="PF04333">
    <property type="entry name" value="MlaA"/>
    <property type="match status" value="1"/>
</dbReference>
<dbReference type="KEGG" id="mtar:DF168_00495"/>
<dbReference type="EMBL" id="CP029803">
    <property type="protein sequence ID" value="AWT59310.1"/>
    <property type="molecule type" value="Genomic_DNA"/>
</dbReference>
<dbReference type="PANTHER" id="PTHR30035">
    <property type="entry name" value="LIPOPROTEIN VACJ-RELATED"/>
    <property type="match status" value="1"/>
</dbReference>
<keyword evidence="2" id="KW-0732">Signal</keyword>
<protein>
    <submittedName>
        <fullName evidence="3">Putative phospholipid-binding lipoprotein MlaA</fullName>
    </submittedName>
</protein>
<evidence type="ECO:0000256" key="1">
    <source>
        <dbReference type="ARBA" id="ARBA00010634"/>
    </source>
</evidence>
<organism evidence="3 4">
    <name type="scientific">Candidatus Moanibacter tarae</name>
    <dbReference type="NCBI Taxonomy" id="2200854"/>
    <lineage>
        <taxon>Bacteria</taxon>
        <taxon>Pseudomonadati</taxon>
        <taxon>Verrucomicrobiota</taxon>
        <taxon>Opitutia</taxon>
        <taxon>Puniceicoccales</taxon>
        <taxon>Puniceicoccales incertae sedis</taxon>
        <taxon>Candidatus Moanibacter</taxon>
    </lineage>
</organism>
<evidence type="ECO:0000256" key="2">
    <source>
        <dbReference type="ARBA" id="ARBA00022729"/>
    </source>
</evidence>
<accession>A0A2Z4AKQ0</accession>
<sequence>MLHITGPRRYLHSSEYNDSVVERKLEPLFGFTSRLLVLLPLLLSGCTTTATINGNPDPFENFNRPIHNLNHKLDTALLKPVAKAYEKTLPTPIRNSIRNFFYNLGEPNTIANCILQGKRKQAIHSFVRFFLNSTAGVGGLIDVASHGGLKKHKEDLGQTLAIWGLAEGPYLVIPLVGPSTLRDLPNRFIGKYTNPFNYWQKGSSRISRGITGTLNTRAQVTGSIKKIDDTALDRYIFVREAYLDSRKFDIFDGSPPIEDLIDDEMLFQDDDFFFEEKDVLKNPKGDR</sequence>
<proteinExistence type="inferred from homology"/>
<reference evidence="3 4" key="1">
    <citation type="submission" date="2018-06" db="EMBL/GenBank/DDBJ databases">
        <title>Draft Genome Sequence of a Novel Marine Bacterium Related to the Verrucomicrobia.</title>
        <authorList>
            <person name="Vosseberg J."/>
            <person name="Martijn J."/>
            <person name="Ettema T.J.G."/>
        </authorList>
    </citation>
    <scope>NUCLEOTIDE SEQUENCE [LARGE SCALE GENOMIC DNA]</scope>
    <source>
        <strain evidence="3">TARA_B100001123</strain>
    </source>
</reference>